<reference evidence="2" key="1">
    <citation type="submission" date="2014-03" db="EMBL/GenBank/DDBJ databases">
        <title>The Genome Sequence of Puccinia striiformis f. sp. tritici PST-78.</title>
        <authorList>
            <consortium name="The Broad Institute Genome Sequencing Platform"/>
            <person name="Cuomo C."/>
            <person name="Hulbert S."/>
            <person name="Chen X."/>
            <person name="Walker B."/>
            <person name="Young S.K."/>
            <person name="Zeng Q."/>
            <person name="Gargeya S."/>
            <person name="Fitzgerald M."/>
            <person name="Haas B."/>
            <person name="Abouelleil A."/>
            <person name="Alvarado L."/>
            <person name="Arachchi H.M."/>
            <person name="Berlin A.M."/>
            <person name="Chapman S.B."/>
            <person name="Goldberg J."/>
            <person name="Griggs A."/>
            <person name="Gujja S."/>
            <person name="Hansen M."/>
            <person name="Howarth C."/>
            <person name="Imamovic A."/>
            <person name="Larimer J."/>
            <person name="McCowan C."/>
            <person name="Montmayeur A."/>
            <person name="Murphy C."/>
            <person name="Neiman D."/>
            <person name="Pearson M."/>
            <person name="Priest M."/>
            <person name="Roberts A."/>
            <person name="Saif S."/>
            <person name="Shea T."/>
            <person name="Sisk P."/>
            <person name="Sykes S."/>
            <person name="Wortman J."/>
            <person name="Nusbaum C."/>
            <person name="Birren B."/>
        </authorList>
    </citation>
    <scope>NUCLEOTIDE SEQUENCE [LARGE SCALE GENOMIC DNA]</scope>
    <source>
        <strain evidence="2">race PST-78</strain>
    </source>
</reference>
<name>A0A0L0VY92_9BASI</name>
<proteinExistence type="predicted"/>
<dbReference type="EMBL" id="AJIL01000013">
    <property type="protein sequence ID" value="KNF04284.1"/>
    <property type="molecule type" value="Genomic_DNA"/>
</dbReference>
<evidence type="ECO:0000313" key="2">
    <source>
        <dbReference type="Proteomes" id="UP000054564"/>
    </source>
</evidence>
<evidence type="ECO:0000313" key="1">
    <source>
        <dbReference type="EMBL" id="KNF04284.1"/>
    </source>
</evidence>
<protein>
    <submittedName>
        <fullName evidence="1">Uncharacterized protein</fullName>
    </submittedName>
</protein>
<dbReference type="AlphaFoldDB" id="A0A0L0VY92"/>
<sequence>MLNEQIPTTFTSPPFIDDNAGAADNNIILLTKLVGLVIGTAQTDRDFSSLESQDINNRLNRLVDVVHGVIRMVGTLSLPNNSPTCAPLLGSAFKLQKEFQISQPNSLSISDLTVTHSMNAPLVVPQTHIDPVTYTLESTGEIHQLNQRLAQALQSAPDLQDDLLKAQEINLQLVPQNTFLETESARLKVTCTDIWQVQEQA</sequence>
<gene>
    <name evidence="1" type="ORF">PSTG_02627</name>
</gene>
<dbReference type="Proteomes" id="UP000054564">
    <property type="component" value="Unassembled WGS sequence"/>
</dbReference>
<accession>A0A0L0VY92</accession>
<keyword evidence="2" id="KW-1185">Reference proteome</keyword>
<comment type="caution">
    <text evidence="1">The sequence shown here is derived from an EMBL/GenBank/DDBJ whole genome shotgun (WGS) entry which is preliminary data.</text>
</comment>
<organism evidence="1 2">
    <name type="scientific">Puccinia striiformis f. sp. tritici PST-78</name>
    <dbReference type="NCBI Taxonomy" id="1165861"/>
    <lineage>
        <taxon>Eukaryota</taxon>
        <taxon>Fungi</taxon>
        <taxon>Dikarya</taxon>
        <taxon>Basidiomycota</taxon>
        <taxon>Pucciniomycotina</taxon>
        <taxon>Pucciniomycetes</taxon>
        <taxon>Pucciniales</taxon>
        <taxon>Pucciniaceae</taxon>
        <taxon>Puccinia</taxon>
    </lineage>
</organism>